<sequence>MPPKRTAPSEGEQKHEAKVVKQLRRSSRLEKVAAAAAAAAAAKEESKPQKRARLSPKPKKQPKGKEKKITKEEVAPAQNGETKPDEEQKTESASDQNDD</sequence>
<dbReference type="OrthoDB" id="9949800at2759"/>
<keyword evidence="3" id="KW-0238">DNA-binding</keyword>
<dbReference type="GO" id="GO:0031492">
    <property type="term" value="F:nucleosomal DNA binding"/>
    <property type="evidence" value="ECO:0007669"/>
    <property type="project" value="InterPro"/>
</dbReference>
<feature type="compositionally biased region" description="Basic residues" evidence="5">
    <location>
        <begin position="49"/>
        <end position="62"/>
    </location>
</feature>
<feature type="compositionally biased region" description="Basic and acidic residues" evidence="5">
    <location>
        <begin position="63"/>
        <end position="74"/>
    </location>
</feature>
<gene>
    <name evidence="6" type="ORF">chiPu_0005596</name>
</gene>
<keyword evidence="7" id="KW-1185">Reference proteome</keyword>
<proteinExistence type="inferred from homology"/>
<feature type="region of interest" description="Disordered" evidence="5">
    <location>
        <begin position="1"/>
        <end position="99"/>
    </location>
</feature>
<evidence type="ECO:0008006" key="8">
    <source>
        <dbReference type="Google" id="ProtNLM"/>
    </source>
</evidence>
<name>A0A401S9Y6_CHIPU</name>
<dbReference type="AlphaFoldDB" id="A0A401S9Y6"/>
<reference evidence="6 7" key="1">
    <citation type="journal article" date="2018" name="Nat. Ecol. Evol.">
        <title>Shark genomes provide insights into elasmobranch evolution and the origin of vertebrates.</title>
        <authorList>
            <person name="Hara Y"/>
            <person name="Yamaguchi K"/>
            <person name="Onimaru K"/>
            <person name="Kadota M"/>
            <person name="Koyanagi M"/>
            <person name="Keeley SD"/>
            <person name="Tatsumi K"/>
            <person name="Tanaka K"/>
            <person name="Motone F"/>
            <person name="Kageyama Y"/>
            <person name="Nozu R"/>
            <person name="Adachi N"/>
            <person name="Nishimura O"/>
            <person name="Nakagawa R"/>
            <person name="Tanegashima C"/>
            <person name="Kiyatake I"/>
            <person name="Matsumoto R"/>
            <person name="Murakumo K"/>
            <person name="Nishida K"/>
            <person name="Terakita A"/>
            <person name="Kuratani S"/>
            <person name="Sato K"/>
            <person name="Hyodo S Kuraku.S."/>
        </authorList>
    </citation>
    <scope>NUCLEOTIDE SEQUENCE [LARGE SCALE GENOMIC DNA]</scope>
</reference>
<dbReference type="PRINTS" id="PR00925">
    <property type="entry name" value="NONHISHMG17"/>
</dbReference>
<dbReference type="OMA" id="GEQKHEA"/>
<comment type="subcellular location">
    <subcellularLocation>
        <location evidence="1">Nucleus</location>
    </subcellularLocation>
</comment>
<keyword evidence="4" id="KW-0539">Nucleus</keyword>
<comment type="similarity">
    <text evidence="2">Belongs to the HMGN family.</text>
</comment>
<evidence type="ECO:0000313" key="6">
    <source>
        <dbReference type="EMBL" id="GCC27174.1"/>
    </source>
</evidence>
<dbReference type="GO" id="GO:0005634">
    <property type="term" value="C:nucleus"/>
    <property type="evidence" value="ECO:0007669"/>
    <property type="project" value="UniProtKB-SubCell"/>
</dbReference>
<dbReference type="EMBL" id="BEZZ01000153">
    <property type="protein sequence ID" value="GCC27174.1"/>
    <property type="molecule type" value="Genomic_DNA"/>
</dbReference>
<accession>A0A401S9Y6</accession>
<protein>
    <recommendedName>
        <fullName evidence="8">High mobility group nucleosome-binding domain-containing protein 3</fullName>
    </recommendedName>
</protein>
<evidence type="ECO:0000256" key="4">
    <source>
        <dbReference type="ARBA" id="ARBA00023242"/>
    </source>
</evidence>
<feature type="compositionally biased region" description="Basic and acidic residues" evidence="5">
    <location>
        <begin position="82"/>
        <end position="92"/>
    </location>
</feature>
<dbReference type="InterPro" id="IPR000079">
    <property type="entry name" value="HMGN_fam"/>
</dbReference>
<evidence type="ECO:0000256" key="1">
    <source>
        <dbReference type="ARBA" id="ARBA00004123"/>
    </source>
</evidence>
<evidence type="ECO:0000256" key="3">
    <source>
        <dbReference type="ARBA" id="ARBA00023125"/>
    </source>
</evidence>
<evidence type="ECO:0000256" key="2">
    <source>
        <dbReference type="ARBA" id="ARBA00007696"/>
    </source>
</evidence>
<dbReference type="Proteomes" id="UP000287033">
    <property type="component" value="Unassembled WGS sequence"/>
</dbReference>
<comment type="caution">
    <text evidence="6">The sequence shown here is derived from an EMBL/GenBank/DDBJ whole genome shotgun (WGS) entry which is preliminary data.</text>
</comment>
<evidence type="ECO:0000313" key="7">
    <source>
        <dbReference type="Proteomes" id="UP000287033"/>
    </source>
</evidence>
<evidence type="ECO:0000256" key="5">
    <source>
        <dbReference type="SAM" id="MobiDB-lite"/>
    </source>
</evidence>
<dbReference type="SMART" id="SM00527">
    <property type="entry name" value="HMG17"/>
    <property type="match status" value="1"/>
</dbReference>
<dbReference type="GO" id="GO:0000785">
    <property type="term" value="C:chromatin"/>
    <property type="evidence" value="ECO:0007669"/>
    <property type="project" value="InterPro"/>
</dbReference>
<organism evidence="6 7">
    <name type="scientific">Chiloscyllium punctatum</name>
    <name type="common">Brownbanded bambooshark</name>
    <name type="synonym">Hemiscyllium punctatum</name>
    <dbReference type="NCBI Taxonomy" id="137246"/>
    <lineage>
        <taxon>Eukaryota</taxon>
        <taxon>Metazoa</taxon>
        <taxon>Chordata</taxon>
        <taxon>Craniata</taxon>
        <taxon>Vertebrata</taxon>
        <taxon>Chondrichthyes</taxon>
        <taxon>Elasmobranchii</taxon>
        <taxon>Galeomorphii</taxon>
        <taxon>Galeoidea</taxon>
        <taxon>Orectolobiformes</taxon>
        <taxon>Hemiscylliidae</taxon>
        <taxon>Chiloscyllium</taxon>
    </lineage>
</organism>